<reference evidence="2 3" key="1">
    <citation type="submission" date="2020-08" db="EMBL/GenBank/DDBJ databases">
        <authorList>
            <person name="Liu C."/>
            <person name="Sun Q."/>
        </authorList>
    </citation>
    <scope>NUCLEOTIDE SEQUENCE [LARGE SCALE GENOMIC DNA]</scope>
    <source>
        <strain evidence="2 3">NSJ-45</strain>
    </source>
</reference>
<dbReference type="InterPro" id="IPR002931">
    <property type="entry name" value="Transglutaminase-like"/>
</dbReference>
<feature type="domain" description="Transglutaminase-like" evidence="1">
    <location>
        <begin position="45"/>
        <end position="144"/>
    </location>
</feature>
<organism evidence="2 3">
    <name type="scientific">Paeniclostridium hominis</name>
    <dbReference type="NCBI Taxonomy" id="2764329"/>
    <lineage>
        <taxon>Bacteria</taxon>
        <taxon>Bacillati</taxon>
        <taxon>Bacillota</taxon>
        <taxon>Clostridia</taxon>
        <taxon>Peptostreptococcales</taxon>
        <taxon>Peptostreptococcaceae</taxon>
        <taxon>Paeniclostridium</taxon>
    </lineage>
</organism>
<protein>
    <submittedName>
        <fullName evidence="2">Transglutaminase domain-containing protein</fullName>
    </submittedName>
</protein>
<evidence type="ECO:0000259" key="1">
    <source>
        <dbReference type="Pfam" id="PF01841"/>
    </source>
</evidence>
<dbReference type="InterPro" id="IPR038765">
    <property type="entry name" value="Papain-like_cys_pep_sf"/>
</dbReference>
<keyword evidence="3" id="KW-1185">Reference proteome</keyword>
<proteinExistence type="predicted"/>
<dbReference type="Pfam" id="PF01841">
    <property type="entry name" value="Transglut_core"/>
    <property type="match status" value="1"/>
</dbReference>
<dbReference type="SUPFAM" id="SSF54001">
    <property type="entry name" value="Cysteine proteinases"/>
    <property type="match status" value="1"/>
</dbReference>
<sequence>MKKIQILESNNQLIDSQINTLDILKFDELNDLKKYVYESIDLSNLNELEIFIEVMKWVSERLVHDGVNDAGNTSSLEILKRASNGERFRCVEYAKVAKDILLSMGYIARTLNIQSKDADYGGVGQGHVVTEVWSNNLNKWIFLDVQFNCYAIKDNLPLSYYEVFKSLDDISFIFLGDNPKIDEKRYIEFIKKYFGYIKVKRILNGIESQLFLHLDGERQLLTFQAMELSNAIFTKKLDEIYFNPNRTAILFEYKDSIDVSKIIKENNIVSEEDFKANYDLFCAKPNFTLRFISNTPNIDYYELQINENDSVKIIKNTYDWSLNEGINKIKVCSVNKQGIKGSITEMKILYN</sequence>
<name>A0ABR7K3C3_9FIRM</name>
<comment type="caution">
    <text evidence="2">The sequence shown here is derived from an EMBL/GenBank/DDBJ whole genome shotgun (WGS) entry which is preliminary data.</text>
</comment>
<dbReference type="RefSeq" id="WP_187005833.1">
    <property type="nucleotide sequence ID" value="NZ_JACRWD010000001.1"/>
</dbReference>
<accession>A0ABR7K3C3</accession>
<evidence type="ECO:0000313" key="3">
    <source>
        <dbReference type="Proteomes" id="UP000611796"/>
    </source>
</evidence>
<gene>
    <name evidence="2" type="ORF">H8891_07325</name>
</gene>
<evidence type="ECO:0000313" key="2">
    <source>
        <dbReference type="EMBL" id="MBC6003610.1"/>
    </source>
</evidence>
<dbReference type="Proteomes" id="UP000611796">
    <property type="component" value="Unassembled WGS sequence"/>
</dbReference>
<dbReference type="EMBL" id="JACRWD010000001">
    <property type="protein sequence ID" value="MBC6003610.1"/>
    <property type="molecule type" value="Genomic_DNA"/>
</dbReference>